<protein>
    <submittedName>
        <fullName evidence="1">Quinolinate synthase</fullName>
    </submittedName>
</protein>
<proteinExistence type="predicted"/>
<organism evidence="1 2">
    <name type="scientific">Streptococcus moroccensis</name>
    <dbReference type="NCBI Taxonomy" id="1451356"/>
    <lineage>
        <taxon>Bacteria</taxon>
        <taxon>Bacillati</taxon>
        <taxon>Bacillota</taxon>
        <taxon>Bacilli</taxon>
        <taxon>Lactobacillales</taxon>
        <taxon>Streptococcaceae</taxon>
        <taxon>Streptococcus</taxon>
    </lineage>
</organism>
<dbReference type="Proteomes" id="UP001223079">
    <property type="component" value="Unassembled WGS sequence"/>
</dbReference>
<name>A0ABT9YV57_9STRE</name>
<gene>
    <name evidence="1" type="ORF">J2S23_001555</name>
</gene>
<reference evidence="1 2" key="1">
    <citation type="submission" date="2023-07" db="EMBL/GenBank/DDBJ databases">
        <title>Genomic Encyclopedia of Type Strains, Phase IV (KMG-IV): sequencing the most valuable type-strain genomes for metagenomic binning, comparative biology and taxonomic classification.</title>
        <authorList>
            <person name="Goeker M."/>
        </authorList>
    </citation>
    <scope>NUCLEOTIDE SEQUENCE [LARGE SCALE GENOMIC DNA]</scope>
    <source>
        <strain evidence="1 2">DSM 105143</strain>
    </source>
</reference>
<evidence type="ECO:0000313" key="2">
    <source>
        <dbReference type="Proteomes" id="UP001223079"/>
    </source>
</evidence>
<accession>A0ABT9YV57</accession>
<comment type="caution">
    <text evidence="1">The sequence shown here is derived from an EMBL/GenBank/DDBJ whole genome shotgun (WGS) entry which is preliminary data.</text>
</comment>
<keyword evidence="2" id="KW-1185">Reference proteome</keyword>
<sequence length="78" mass="9464">MNYSRYVVSIPKDENTFLFNTKNNLAIKIENRLFKKIENDIFNERTFNEKCQRMQQNILQNFELAILSNKINYELKVE</sequence>
<evidence type="ECO:0000313" key="1">
    <source>
        <dbReference type="EMBL" id="MDQ0222980.1"/>
    </source>
</evidence>
<dbReference type="RefSeq" id="WP_307122158.1">
    <property type="nucleotide sequence ID" value="NZ_JAUSTM010000015.1"/>
</dbReference>
<dbReference type="EMBL" id="JAUSTM010000015">
    <property type="protein sequence ID" value="MDQ0222980.1"/>
    <property type="molecule type" value="Genomic_DNA"/>
</dbReference>